<accession>A0ABD3P2U4</accession>
<comment type="caution">
    <text evidence="2">The sequence shown here is derived from an EMBL/GenBank/DDBJ whole genome shotgun (WGS) entry which is preliminary data.</text>
</comment>
<keyword evidence="1" id="KW-0732">Signal</keyword>
<name>A0ABD3P2U4_9STRA</name>
<evidence type="ECO:0000313" key="2">
    <source>
        <dbReference type="EMBL" id="KAL3782615.1"/>
    </source>
</evidence>
<dbReference type="Proteomes" id="UP001530400">
    <property type="component" value="Unassembled WGS sequence"/>
</dbReference>
<protein>
    <submittedName>
        <fullName evidence="2">Uncharacterized protein</fullName>
    </submittedName>
</protein>
<reference evidence="2 3" key="1">
    <citation type="submission" date="2024-10" db="EMBL/GenBank/DDBJ databases">
        <title>Updated reference genomes for cyclostephanoid diatoms.</title>
        <authorList>
            <person name="Roberts W.R."/>
            <person name="Alverson A.J."/>
        </authorList>
    </citation>
    <scope>NUCLEOTIDE SEQUENCE [LARGE SCALE GENOMIC DNA]</scope>
    <source>
        <strain evidence="2 3">AJA010-31</strain>
    </source>
</reference>
<gene>
    <name evidence="2" type="ORF">ACHAWO_005248</name>
</gene>
<sequence length="506" mass="57441">MLFCPSIYQHLIALTALCFLRINCTSRPSIVVNARSDTPPLFRRARQSDDNSNEQNGLTLGDLDAMEAAKESNGFYENFTPMRHGYFDSQQYTDQKDSAAEEQKQPKRSLRRINLDLSGRIMCHVFSPSNDDADTTTTPLFCFRGELDASNNAPCLHSVKRFIPRIYAGSFYDLDEIWFGATRWIAKCSWGPISPLDGISQHLFASRARNIAAKLFATNSFSSMSNWVVDLEGEQSVFDPADTTVRISLVQSLPPIQSPNDFQCRPQKMTLEYDSAKYFEDYYYTFNSKSSPRHLQYSPTMKLDIQTSLFHPRLEFHSKHTWVIKEGGDNIGNYYSGAHFGSESPAERRVQQIKAKYRQDIPQYSQFAHRADGSHKSSIRAARSKLSAWLENDGWLPDKVTTNLLGNLVSVNNFGFGNNMGLRIRVSKRIDWSKLGIFPWSNNSYDRLGEKAYVGRQAATVRIELCRLNSSDDTRTWAAIDADPLDVLNTFKIVAGQESLHCKSKD</sequence>
<proteinExistence type="predicted"/>
<dbReference type="AlphaFoldDB" id="A0ABD3P2U4"/>
<feature type="signal peptide" evidence="1">
    <location>
        <begin position="1"/>
        <end position="26"/>
    </location>
</feature>
<evidence type="ECO:0000313" key="3">
    <source>
        <dbReference type="Proteomes" id="UP001530400"/>
    </source>
</evidence>
<dbReference type="EMBL" id="JALLPJ020000800">
    <property type="protein sequence ID" value="KAL3782615.1"/>
    <property type="molecule type" value="Genomic_DNA"/>
</dbReference>
<organism evidence="2 3">
    <name type="scientific">Cyclotella atomus</name>
    <dbReference type="NCBI Taxonomy" id="382360"/>
    <lineage>
        <taxon>Eukaryota</taxon>
        <taxon>Sar</taxon>
        <taxon>Stramenopiles</taxon>
        <taxon>Ochrophyta</taxon>
        <taxon>Bacillariophyta</taxon>
        <taxon>Coscinodiscophyceae</taxon>
        <taxon>Thalassiosirophycidae</taxon>
        <taxon>Stephanodiscales</taxon>
        <taxon>Stephanodiscaceae</taxon>
        <taxon>Cyclotella</taxon>
    </lineage>
</organism>
<feature type="chain" id="PRO_5044783292" evidence="1">
    <location>
        <begin position="27"/>
        <end position="506"/>
    </location>
</feature>
<keyword evidence="3" id="KW-1185">Reference proteome</keyword>
<evidence type="ECO:0000256" key="1">
    <source>
        <dbReference type="SAM" id="SignalP"/>
    </source>
</evidence>